<dbReference type="Pfam" id="PF15608">
    <property type="entry name" value="PELOTA_1"/>
    <property type="match status" value="1"/>
</dbReference>
<feature type="domain" description="Cysteine protease StiP N-terminal" evidence="1">
    <location>
        <begin position="9"/>
        <end position="250"/>
    </location>
</feature>
<sequence>MIHYAPFSGSYLPTDVLLLFKPILIESLETSQVVNIRTGEPIVEPLPTEDYLTFFYQAVTHNKKKLAYHILSLAHLLHTTKSQFTLVSLARSGTPIGVLIKRTLEAVFSQTVPHYSISLIREKGIDENALRYILEQQGTNGEDIVFIDAWTGKGILTRELHKWVSLFNHHFNTCISTKLWVITNIAGGAVNSISLEDYLIPSALLKTTVSGLTSQAILHRRYVGVDDFHGCFFYQAYQQQDLSLWFVEQIMAEVNALAEHPVSYATVSAEAKILRQQENANFLEYLMRHLHIPHSSHIYPSIGGTIRVLLRHMPQKILVKRPQCIDVAAIEYLANIKQVPIEVHTEMPYQAVGIMN</sequence>
<dbReference type="Pfam" id="PF11202">
    <property type="entry name" value="StiP"/>
    <property type="match status" value="1"/>
</dbReference>
<evidence type="ECO:0000259" key="2">
    <source>
        <dbReference type="Pfam" id="PF15608"/>
    </source>
</evidence>
<evidence type="ECO:0000259" key="1">
    <source>
        <dbReference type="Pfam" id="PF11202"/>
    </source>
</evidence>
<dbReference type="InterPro" id="IPR011215">
    <property type="entry name" value="StiP_N"/>
</dbReference>
<evidence type="ECO:0000313" key="3">
    <source>
        <dbReference type="EMBL" id="EIJ43927.1"/>
    </source>
</evidence>
<accession>I3CJY4</accession>
<feature type="domain" description="PELOTA RNA-binding" evidence="2">
    <location>
        <begin position="281"/>
        <end position="355"/>
    </location>
</feature>
<dbReference type="OrthoDB" id="1663315at2"/>
<name>I3CJY4_9GAMM</name>
<dbReference type="STRING" id="395493.BegalDRAFT_3102"/>
<dbReference type="EMBL" id="JH600070">
    <property type="protein sequence ID" value="EIJ43927.1"/>
    <property type="molecule type" value="Genomic_DNA"/>
</dbReference>
<dbReference type="HOGENOM" id="CLU_032640_1_0_6"/>
<protein>
    <submittedName>
        <fullName evidence="3">Uncharacterized protein</fullName>
    </submittedName>
</protein>
<reference evidence="3 4" key="1">
    <citation type="submission" date="2011-11" db="EMBL/GenBank/DDBJ databases">
        <title>Improved High-Quality Draft sequence of Beggiatoa alba B18lD.</title>
        <authorList>
            <consortium name="US DOE Joint Genome Institute"/>
            <person name="Lucas S."/>
            <person name="Han J."/>
            <person name="Lapidus A."/>
            <person name="Cheng J.-F."/>
            <person name="Goodwin L."/>
            <person name="Pitluck S."/>
            <person name="Peters L."/>
            <person name="Mikhailova N."/>
            <person name="Held B."/>
            <person name="Detter J.C."/>
            <person name="Han C."/>
            <person name="Tapia R."/>
            <person name="Land M."/>
            <person name="Hauser L."/>
            <person name="Kyrpides N."/>
            <person name="Ivanova N."/>
            <person name="Pagani I."/>
            <person name="Samuel K."/>
            <person name="Teske A."/>
            <person name="Mueller J."/>
            <person name="Woyke T."/>
        </authorList>
    </citation>
    <scope>NUCLEOTIDE SEQUENCE [LARGE SCALE GENOMIC DNA]</scope>
    <source>
        <strain evidence="3 4">B18LD</strain>
    </source>
</reference>
<dbReference type="Proteomes" id="UP000005744">
    <property type="component" value="Unassembled WGS sequence"/>
</dbReference>
<organism evidence="3 4">
    <name type="scientific">Beggiatoa alba B18LD</name>
    <dbReference type="NCBI Taxonomy" id="395493"/>
    <lineage>
        <taxon>Bacteria</taxon>
        <taxon>Pseudomonadati</taxon>
        <taxon>Pseudomonadota</taxon>
        <taxon>Gammaproteobacteria</taxon>
        <taxon>Thiotrichales</taxon>
        <taxon>Thiotrichaceae</taxon>
        <taxon>Beggiatoa</taxon>
    </lineage>
</organism>
<proteinExistence type="predicted"/>
<keyword evidence="4" id="KW-1185">Reference proteome</keyword>
<dbReference type="AlphaFoldDB" id="I3CJY4"/>
<evidence type="ECO:0000313" key="4">
    <source>
        <dbReference type="Proteomes" id="UP000005744"/>
    </source>
</evidence>
<dbReference type="InterPro" id="IPR028157">
    <property type="entry name" value="PELOTA_dom"/>
</dbReference>
<gene>
    <name evidence="3" type="ORF">BegalDRAFT_3102</name>
</gene>
<dbReference type="eggNOG" id="COG1358">
    <property type="taxonomic scope" value="Bacteria"/>
</dbReference>
<dbReference type="RefSeq" id="WP_002691547.1">
    <property type="nucleotide sequence ID" value="NZ_JH600070.1"/>
</dbReference>